<feature type="transmembrane region" description="Helical" evidence="1">
    <location>
        <begin position="58"/>
        <end position="79"/>
    </location>
</feature>
<feature type="transmembrane region" description="Helical" evidence="1">
    <location>
        <begin position="100"/>
        <end position="123"/>
    </location>
</feature>
<keyword evidence="1" id="KW-1133">Transmembrane helix</keyword>
<keyword evidence="1" id="KW-0812">Transmembrane</keyword>
<sequence length="124" mass="14182">MLRQNRTRRGDLKWLKRQARTDRRITLALLAGVAAAWVRQLPWEVPGGAEPLLGLSVALLLVSGFAWLNAACLVTRTLRARRDPVEELRWVSRIRRGKEWAFWAAGAYGAWHLLQFVTALLLLR</sequence>
<keyword evidence="1" id="KW-0472">Membrane</keyword>
<dbReference type="Proteomes" id="UP001552427">
    <property type="component" value="Unassembled WGS sequence"/>
</dbReference>
<dbReference type="RefSeq" id="WP_364462794.1">
    <property type="nucleotide sequence ID" value="NZ_JBFARM010000019.1"/>
</dbReference>
<organism evidence="2 3">
    <name type="scientific">Nonomuraea bangladeshensis</name>
    <dbReference type="NCBI Taxonomy" id="404385"/>
    <lineage>
        <taxon>Bacteria</taxon>
        <taxon>Bacillati</taxon>
        <taxon>Actinomycetota</taxon>
        <taxon>Actinomycetes</taxon>
        <taxon>Streptosporangiales</taxon>
        <taxon>Streptosporangiaceae</taxon>
        <taxon>Nonomuraea</taxon>
    </lineage>
</organism>
<protein>
    <submittedName>
        <fullName evidence="2">Uncharacterized protein</fullName>
    </submittedName>
</protein>
<name>A0ABV3HJ17_9ACTN</name>
<comment type="caution">
    <text evidence="2">The sequence shown here is derived from an EMBL/GenBank/DDBJ whole genome shotgun (WGS) entry which is preliminary data.</text>
</comment>
<evidence type="ECO:0000256" key="1">
    <source>
        <dbReference type="SAM" id="Phobius"/>
    </source>
</evidence>
<proteinExistence type="predicted"/>
<evidence type="ECO:0000313" key="3">
    <source>
        <dbReference type="Proteomes" id="UP001552427"/>
    </source>
</evidence>
<keyword evidence="3" id="KW-1185">Reference proteome</keyword>
<gene>
    <name evidence="2" type="ORF">AB0K40_44065</name>
</gene>
<accession>A0ABV3HJ17</accession>
<feature type="transmembrane region" description="Helical" evidence="1">
    <location>
        <begin position="21"/>
        <end position="38"/>
    </location>
</feature>
<evidence type="ECO:0000313" key="2">
    <source>
        <dbReference type="EMBL" id="MEV4292527.1"/>
    </source>
</evidence>
<reference evidence="2 3" key="1">
    <citation type="submission" date="2024-06" db="EMBL/GenBank/DDBJ databases">
        <title>The Natural Products Discovery Center: Release of the First 8490 Sequenced Strains for Exploring Actinobacteria Biosynthetic Diversity.</title>
        <authorList>
            <person name="Kalkreuter E."/>
            <person name="Kautsar S.A."/>
            <person name="Yang D."/>
            <person name="Bader C.D."/>
            <person name="Teijaro C.N."/>
            <person name="Fluegel L."/>
            <person name="Davis C.M."/>
            <person name="Simpson J.R."/>
            <person name="Lauterbach L."/>
            <person name="Steele A.D."/>
            <person name="Gui C."/>
            <person name="Meng S."/>
            <person name="Li G."/>
            <person name="Viehrig K."/>
            <person name="Ye F."/>
            <person name="Su P."/>
            <person name="Kiefer A.F."/>
            <person name="Nichols A."/>
            <person name="Cepeda A.J."/>
            <person name="Yan W."/>
            <person name="Fan B."/>
            <person name="Jiang Y."/>
            <person name="Adhikari A."/>
            <person name="Zheng C.-J."/>
            <person name="Schuster L."/>
            <person name="Cowan T.M."/>
            <person name="Smanski M.J."/>
            <person name="Chevrette M.G."/>
            <person name="De Carvalho L.P.S."/>
            <person name="Shen B."/>
        </authorList>
    </citation>
    <scope>NUCLEOTIDE SEQUENCE [LARGE SCALE GENOMIC DNA]</scope>
    <source>
        <strain evidence="2 3">NPDC049574</strain>
    </source>
</reference>
<dbReference type="EMBL" id="JBFARM010000019">
    <property type="protein sequence ID" value="MEV4292527.1"/>
    <property type="molecule type" value="Genomic_DNA"/>
</dbReference>